<evidence type="ECO:0000313" key="3">
    <source>
        <dbReference type="Proteomes" id="UP001148786"/>
    </source>
</evidence>
<dbReference type="EMBL" id="JANKHO010000659">
    <property type="protein sequence ID" value="KAJ3507441.1"/>
    <property type="molecule type" value="Genomic_DNA"/>
</dbReference>
<accession>A0A9W8JWR1</accession>
<reference evidence="2" key="1">
    <citation type="submission" date="2022-07" db="EMBL/GenBank/DDBJ databases">
        <title>Genome Sequence of Agrocybe chaxingu.</title>
        <authorList>
            <person name="Buettner E."/>
        </authorList>
    </citation>
    <scope>NUCLEOTIDE SEQUENCE</scope>
    <source>
        <strain evidence="2">MP-N11</strain>
    </source>
</reference>
<evidence type="ECO:0000313" key="2">
    <source>
        <dbReference type="EMBL" id="KAJ3507441.1"/>
    </source>
</evidence>
<feature type="region of interest" description="Disordered" evidence="1">
    <location>
        <begin position="167"/>
        <end position="205"/>
    </location>
</feature>
<organism evidence="2 3">
    <name type="scientific">Agrocybe chaxingu</name>
    <dbReference type="NCBI Taxonomy" id="84603"/>
    <lineage>
        <taxon>Eukaryota</taxon>
        <taxon>Fungi</taxon>
        <taxon>Dikarya</taxon>
        <taxon>Basidiomycota</taxon>
        <taxon>Agaricomycotina</taxon>
        <taxon>Agaricomycetes</taxon>
        <taxon>Agaricomycetidae</taxon>
        <taxon>Agaricales</taxon>
        <taxon>Agaricineae</taxon>
        <taxon>Strophariaceae</taxon>
        <taxon>Agrocybe</taxon>
    </lineage>
</organism>
<protein>
    <submittedName>
        <fullName evidence="2">Uncharacterized protein</fullName>
    </submittedName>
</protein>
<keyword evidence="3" id="KW-1185">Reference proteome</keyword>
<name>A0A9W8JWR1_9AGAR</name>
<sequence length="391" mass="43774">MGTRGLLGFIIGAQRHADYNHYDSYPDALGHDIVAFLLSLKGPEDYEKMAGLVRNITWVDEASTPSPELQRKYSELGFSNPQVSNQSLEEWYCLLDKMQGAAALPAIQNGDLEHLVESIDFIEDTLFCEWAYFIDFENRKFETWAYGEKLDEVAFQVLVEKGQEYWKTLNSDDEDPDDPQDGEKGEEDITAQRLTQPNERHEARTGQAHLAAYSQCRLAPVHTPPYPPLLTYFGHRLLRHTLLVKAHLSVLASSSNHSHLSPPARLRRTSQRPTPYFLPPGRAFGLPVLGATQGVLFTILLAISKHRIAFSTLYEYVLSVLVAFSILVNDFASPTDYVDAAVASPYSPSKLAARLHANQGYSQLSDITPPAPRLFSARLLSEIVHIGLNSF</sequence>
<proteinExistence type="predicted"/>
<evidence type="ECO:0000256" key="1">
    <source>
        <dbReference type="SAM" id="MobiDB-lite"/>
    </source>
</evidence>
<dbReference type="OrthoDB" id="3229878at2759"/>
<feature type="compositionally biased region" description="Acidic residues" evidence="1">
    <location>
        <begin position="171"/>
        <end position="189"/>
    </location>
</feature>
<dbReference type="AlphaFoldDB" id="A0A9W8JWR1"/>
<dbReference type="Proteomes" id="UP001148786">
    <property type="component" value="Unassembled WGS sequence"/>
</dbReference>
<comment type="caution">
    <text evidence="2">The sequence shown here is derived from an EMBL/GenBank/DDBJ whole genome shotgun (WGS) entry which is preliminary data.</text>
</comment>
<gene>
    <name evidence="2" type="ORF">NLJ89_g6303</name>
</gene>